<organism evidence="2 3">
    <name type="scientific">Burkholderia pyrrocinia</name>
    <name type="common">Pseudomonas pyrrocinia</name>
    <dbReference type="NCBI Taxonomy" id="60550"/>
    <lineage>
        <taxon>Bacteria</taxon>
        <taxon>Pseudomonadati</taxon>
        <taxon>Pseudomonadota</taxon>
        <taxon>Betaproteobacteria</taxon>
        <taxon>Burkholderiales</taxon>
        <taxon>Burkholderiaceae</taxon>
        <taxon>Burkholderia</taxon>
        <taxon>Burkholderia cepacia complex</taxon>
    </lineage>
</organism>
<evidence type="ECO:0000256" key="1">
    <source>
        <dbReference type="SAM" id="MobiDB-lite"/>
    </source>
</evidence>
<dbReference type="RefSeq" id="WP_342311588.1">
    <property type="nucleotide sequence ID" value="NZ_CP150850.1"/>
</dbReference>
<sequence>MTNAFRERIRYDANACGGDVESRSLRYPIETLPGGVLHIGVRASGRPVAATISFDDAAFAPCTHRDASRNDSRPGGSRAASRG</sequence>
<accession>A0ABZ3BSA4</accession>
<dbReference type="EMBL" id="CP150850">
    <property type="protein sequence ID" value="WZW58125.1"/>
    <property type="molecule type" value="Genomic_DNA"/>
</dbReference>
<proteinExistence type="predicted"/>
<protein>
    <submittedName>
        <fullName evidence="2">Uncharacterized protein</fullName>
    </submittedName>
</protein>
<keyword evidence="3" id="KW-1185">Reference proteome</keyword>
<feature type="region of interest" description="Disordered" evidence="1">
    <location>
        <begin position="64"/>
        <end position="83"/>
    </location>
</feature>
<evidence type="ECO:0000313" key="3">
    <source>
        <dbReference type="Proteomes" id="UP001484179"/>
    </source>
</evidence>
<name>A0ABZ3BSA4_BURPY</name>
<dbReference type="Proteomes" id="UP001484179">
    <property type="component" value="Chromosome 2"/>
</dbReference>
<reference evidence="2 3" key="1">
    <citation type="submission" date="2024-04" db="EMBL/GenBank/DDBJ databases">
        <title>Biological Control Activity of Plant Growth Promoting Rhizobacteria Burkholderia pyrrocinia BX1 against Tobacco black shank Introduction Tobacco black shank (TBS) caused by the oomycete Phytophthora. nicotianae (P. nicotianae) has become a destructive soil.</title>
        <authorList>
            <person name="Liu X."/>
            <person name="Shu C."/>
        </authorList>
    </citation>
    <scope>NUCLEOTIDE SEQUENCE [LARGE SCALE GENOMIC DNA]</scope>
    <source>
        <strain evidence="2 3">BX1</strain>
    </source>
</reference>
<gene>
    <name evidence="2" type="ORF">WN985_22065</name>
</gene>
<evidence type="ECO:0000313" key="2">
    <source>
        <dbReference type="EMBL" id="WZW58125.1"/>
    </source>
</evidence>